<feature type="signal peptide" evidence="2">
    <location>
        <begin position="1"/>
        <end position="19"/>
    </location>
</feature>
<feature type="chain" id="PRO_5034576371" evidence="2">
    <location>
        <begin position="20"/>
        <end position="306"/>
    </location>
</feature>
<feature type="region of interest" description="Disordered" evidence="1">
    <location>
        <begin position="128"/>
        <end position="147"/>
    </location>
</feature>
<gene>
    <name evidence="3" type="ORF">JR316_004153</name>
</gene>
<sequence length="306" mass="34458">MMNFTTISILLYIFCLAQAYPTDNTHRINCHISDSLYCGDSPNGIRHIQPQYDFGELVWLERRISRAKKDANSASRLERKKEAKKQIRKARMNAISGHRGNGVGLHAVIHSAVQRKKQELKDVANAKHSKMKAAGAEHRRTKGLPPRTAHYDSCSRIFGWLCVRPDLHFTGKAVRKANFDSHIRVNGKNQRPVRIFNNYVHKDPGSSGTTRPIGIMSGNGHEFPLSGGTSGVQVRKSYKSNPVRIISQTDAGESYVSFMWCCRLITTAYMKPAGEHYHVGVVAHEQSRLPTHPAKDDHFQIHPDND</sequence>
<dbReference type="AlphaFoldDB" id="A0A8H7Y6Z2"/>
<evidence type="ECO:0000256" key="1">
    <source>
        <dbReference type="SAM" id="MobiDB-lite"/>
    </source>
</evidence>
<reference evidence="3" key="1">
    <citation type="submission" date="2021-02" db="EMBL/GenBank/DDBJ databases">
        <title>Psilocybe cubensis genome.</title>
        <authorList>
            <person name="Mckernan K.J."/>
            <person name="Crawford S."/>
            <person name="Trippe A."/>
            <person name="Kane L.T."/>
            <person name="Mclaughlin S."/>
        </authorList>
    </citation>
    <scope>NUCLEOTIDE SEQUENCE [LARGE SCALE GENOMIC DNA]</scope>
    <source>
        <strain evidence="3">MGC-MH-2018</strain>
    </source>
</reference>
<keyword evidence="2" id="KW-0732">Signal</keyword>
<evidence type="ECO:0000313" key="3">
    <source>
        <dbReference type="EMBL" id="KAG5172064.1"/>
    </source>
</evidence>
<accession>A0A8H7Y6Z2</accession>
<proteinExistence type="predicted"/>
<name>A0A8H7Y6Z2_PSICU</name>
<protein>
    <submittedName>
        <fullName evidence="3">Uncharacterized protein</fullName>
    </submittedName>
</protein>
<evidence type="ECO:0000256" key="2">
    <source>
        <dbReference type="SAM" id="SignalP"/>
    </source>
</evidence>
<dbReference type="EMBL" id="JAFIQS010000003">
    <property type="protein sequence ID" value="KAG5172064.1"/>
    <property type="molecule type" value="Genomic_DNA"/>
</dbReference>
<comment type="caution">
    <text evidence="3">The sequence shown here is derived from an EMBL/GenBank/DDBJ whole genome shotgun (WGS) entry which is preliminary data.</text>
</comment>
<organism evidence="3">
    <name type="scientific">Psilocybe cubensis</name>
    <name type="common">Psychedelic mushroom</name>
    <name type="synonym">Stropharia cubensis</name>
    <dbReference type="NCBI Taxonomy" id="181762"/>
    <lineage>
        <taxon>Eukaryota</taxon>
        <taxon>Fungi</taxon>
        <taxon>Dikarya</taxon>
        <taxon>Basidiomycota</taxon>
        <taxon>Agaricomycotina</taxon>
        <taxon>Agaricomycetes</taxon>
        <taxon>Agaricomycetidae</taxon>
        <taxon>Agaricales</taxon>
        <taxon>Agaricineae</taxon>
        <taxon>Strophariaceae</taxon>
        <taxon>Psilocybe</taxon>
    </lineage>
</organism>